<reference evidence="1" key="1">
    <citation type="submission" date="2014-11" db="EMBL/GenBank/DDBJ databases">
        <authorList>
            <person name="Amaro Gonzalez C."/>
        </authorList>
    </citation>
    <scope>NUCLEOTIDE SEQUENCE</scope>
</reference>
<evidence type="ECO:0000313" key="1">
    <source>
        <dbReference type="EMBL" id="JAH54120.1"/>
    </source>
</evidence>
<proteinExistence type="predicted"/>
<protein>
    <submittedName>
        <fullName evidence="1">Uncharacterized protein</fullName>
    </submittedName>
</protein>
<dbReference type="EMBL" id="GBXM01054457">
    <property type="protein sequence ID" value="JAH54120.1"/>
    <property type="molecule type" value="Transcribed_RNA"/>
</dbReference>
<accession>A0A0E9TML8</accession>
<reference evidence="1" key="2">
    <citation type="journal article" date="2015" name="Fish Shellfish Immunol.">
        <title>Early steps in the European eel (Anguilla anguilla)-Vibrio vulnificus interaction in the gills: Role of the RtxA13 toxin.</title>
        <authorList>
            <person name="Callol A."/>
            <person name="Pajuelo D."/>
            <person name="Ebbesson L."/>
            <person name="Teles M."/>
            <person name="MacKenzie S."/>
            <person name="Amaro C."/>
        </authorList>
    </citation>
    <scope>NUCLEOTIDE SEQUENCE</scope>
</reference>
<dbReference type="AlphaFoldDB" id="A0A0E9TML8"/>
<name>A0A0E9TML8_ANGAN</name>
<organism evidence="1">
    <name type="scientific">Anguilla anguilla</name>
    <name type="common">European freshwater eel</name>
    <name type="synonym">Muraena anguilla</name>
    <dbReference type="NCBI Taxonomy" id="7936"/>
    <lineage>
        <taxon>Eukaryota</taxon>
        <taxon>Metazoa</taxon>
        <taxon>Chordata</taxon>
        <taxon>Craniata</taxon>
        <taxon>Vertebrata</taxon>
        <taxon>Euteleostomi</taxon>
        <taxon>Actinopterygii</taxon>
        <taxon>Neopterygii</taxon>
        <taxon>Teleostei</taxon>
        <taxon>Anguilliformes</taxon>
        <taxon>Anguillidae</taxon>
        <taxon>Anguilla</taxon>
    </lineage>
</organism>
<sequence>MTPNLFFSPFTTSGDALNCKQWK</sequence>